<organism evidence="1 2">
    <name type="scientific">Coccomyxa subellipsoidea</name>
    <dbReference type="NCBI Taxonomy" id="248742"/>
    <lineage>
        <taxon>Eukaryota</taxon>
        <taxon>Viridiplantae</taxon>
        <taxon>Chlorophyta</taxon>
        <taxon>core chlorophytes</taxon>
        <taxon>Trebouxiophyceae</taxon>
        <taxon>Trebouxiophyceae incertae sedis</taxon>
        <taxon>Coccomyxaceae</taxon>
        <taxon>Coccomyxa</taxon>
    </lineage>
</organism>
<dbReference type="Proteomes" id="UP001491310">
    <property type="component" value="Unassembled WGS sequence"/>
</dbReference>
<proteinExistence type="predicted"/>
<comment type="caution">
    <text evidence="1">The sequence shown here is derived from an EMBL/GenBank/DDBJ whole genome shotgun (WGS) entry which is preliminary data.</text>
</comment>
<reference evidence="1 2" key="1">
    <citation type="journal article" date="2024" name="Nat. Commun.">
        <title>Phylogenomics reveals the evolutionary origins of lichenization in chlorophyte algae.</title>
        <authorList>
            <person name="Puginier C."/>
            <person name="Libourel C."/>
            <person name="Otte J."/>
            <person name="Skaloud P."/>
            <person name="Haon M."/>
            <person name="Grisel S."/>
            <person name="Petersen M."/>
            <person name="Berrin J.G."/>
            <person name="Delaux P.M."/>
            <person name="Dal Grande F."/>
            <person name="Keller J."/>
        </authorList>
    </citation>
    <scope>NUCLEOTIDE SEQUENCE [LARGE SCALE GENOMIC DNA]</scope>
    <source>
        <strain evidence="1 2">SAG 216-7</strain>
    </source>
</reference>
<gene>
    <name evidence="1" type="ORF">WJX75_004359</name>
</gene>
<keyword evidence="2" id="KW-1185">Reference proteome</keyword>
<protein>
    <recommendedName>
        <fullName evidence="3">N-acetyltransferase domain-containing protein</fullName>
    </recommendedName>
</protein>
<evidence type="ECO:0008006" key="3">
    <source>
        <dbReference type="Google" id="ProtNLM"/>
    </source>
</evidence>
<accession>A0ABR2Z2T6</accession>
<evidence type="ECO:0000313" key="1">
    <source>
        <dbReference type="EMBL" id="KAK9918478.1"/>
    </source>
</evidence>
<name>A0ABR2Z2T6_9CHLO</name>
<sequence length="138" mass="16360">MEESNDQLRLFFRPVKRATFKIRHFVLRLLERVGYERCNSCPGSWQKWVMTQMFPNRTGLPMTVFVGIKVEPELPRLTVSQLHGNSICRYREWFTVSIPEKEGEEPKRWGRQGEITDAELEKVKFWTVAVDPDFRVRG</sequence>
<evidence type="ECO:0000313" key="2">
    <source>
        <dbReference type="Proteomes" id="UP001491310"/>
    </source>
</evidence>
<dbReference type="EMBL" id="JALJOT010000001">
    <property type="protein sequence ID" value="KAK9918478.1"/>
    <property type="molecule type" value="Genomic_DNA"/>
</dbReference>